<proteinExistence type="predicted"/>
<feature type="region of interest" description="Disordered" evidence="1">
    <location>
        <begin position="86"/>
        <end position="118"/>
    </location>
</feature>
<feature type="compositionally biased region" description="Polar residues" evidence="1">
    <location>
        <begin position="107"/>
        <end position="116"/>
    </location>
</feature>
<dbReference type="AlphaFoldDB" id="A0A5J9SXB8"/>
<evidence type="ECO:0000313" key="2">
    <source>
        <dbReference type="EMBL" id="TVU03643.1"/>
    </source>
</evidence>
<gene>
    <name evidence="2" type="ORF">EJB05_50831</name>
</gene>
<feature type="compositionally biased region" description="Basic residues" evidence="1">
    <location>
        <begin position="86"/>
        <end position="96"/>
    </location>
</feature>
<dbReference type="EMBL" id="RWGY01000163">
    <property type="protein sequence ID" value="TVU03643.1"/>
    <property type="molecule type" value="Genomic_DNA"/>
</dbReference>
<feature type="non-terminal residue" evidence="2">
    <location>
        <position position="1"/>
    </location>
</feature>
<dbReference type="Gramene" id="TVU03643">
    <property type="protein sequence ID" value="TVU03643"/>
    <property type="gene ID" value="EJB05_50831"/>
</dbReference>
<feature type="non-terminal residue" evidence="2">
    <location>
        <position position="141"/>
    </location>
</feature>
<organism evidence="2 3">
    <name type="scientific">Eragrostis curvula</name>
    <name type="common">weeping love grass</name>
    <dbReference type="NCBI Taxonomy" id="38414"/>
    <lineage>
        <taxon>Eukaryota</taxon>
        <taxon>Viridiplantae</taxon>
        <taxon>Streptophyta</taxon>
        <taxon>Embryophyta</taxon>
        <taxon>Tracheophyta</taxon>
        <taxon>Spermatophyta</taxon>
        <taxon>Magnoliopsida</taxon>
        <taxon>Liliopsida</taxon>
        <taxon>Poales</taxon>
        <taxon>Poaceae</taxon>
        <taxon>PACMAD clade</taxon>
        <taxon>Chloridoideae</taxon>
        <taxon>Eragrostideae</taxon>
        <taxon>Eragrostidinae</taxon>
        <taxon>Eragrostis</taxon>
    </lineage>
</organism>
<protein>
    <submittedName>
        <fullName evidence="2">Uncharacterized protein</fullName>
    </submittedName>
</protein>
<evidence type="ECO:0000313" key="3">
    <source>
        <dbReference type="Proteomes" id="UP000324897"/>
    </source>
</evidence>
<sequence>MNGKKDGVHDKRLHPEIPTTGLGLRVLLLSENREFVGMTIMAHLNHHSCLFLLEMLKRRGWQTQPDDPYVISRTSKLLENQAVKMHGNKGIKRQKKGIVGEGDHGTPQPSQLSGLTGNIKEARLVNSTKRPLHDSTNIEAA</sequence>
<comment type="caution">
    <text evidence="2">The sequence shown here is derived from an EMBL/GenBank/DDBJ whole genome shotgun (WGS) entry which is preliminary data.</text>
</comment>
<dbReference type="Proteomes" id="UP000324897">
    <property type="component" value="Unassembled WGS sequence"/>
</dbReference>
<keyword evidence="3" id="KW-1185">Reference proteome</keyword>
<accession>A0A5J9SXB8</accession>
<name>A0A5J9SXB8_9POAL</name>
<reference evidence="2 3" key="1">
    <citation type="journal article" date="2019" name="Sci. Rep.">
        <title>A high-quality genome of Eragrostis curvula grass provides insights into Poaceae evolution and supports new strategies to enhance forage quality.</title>
        <authorList>
            <person name="Carballo J."/>
            <person name="Santos B.A.C.M."/>
            <person name="Zappacosta D."/>
            <person name="Garbus I."/>
            <person name="Selva J.P."/>
            <person name="Gallo C.A."/>
            <person name="Diaz A."/>
            <person name="Albertini E."/>
            <person name="Caccamo M."/>
            <person name="Echenique V."/>
        </authorList>
    </citation>
    <scope>NUCLEOTIDE SEQUENCE [LARGE SCALE GENOMIC DNA]</scope>
    <source>
        <strain evidence="3">cv. Victoria</strain>
        <tissue evidence="2">Leaf</tissue>
    </source>
</reference>
<evidence type="ECO:0000256" key="1">
    <source>
        <dbReference type="SAM" id="MobiDB-lite"/>
    </source>
</evidence>